<proteinExistence type="predicted"/>
<dbReference type="CDD" id="cd04301">
    <property type="entry name" value="NAT_SF"/>
    <property type="match status" value="1"/>
</dbReference>
<dbReference type="PROSITE" id="PS51186">
    <property type="entry name" value="GNAT"/>
    <property type="match status" value="1"/>
</dbReference>
<name>A0A6N7XNP4_9FIRM</name>
<evidence type="ECO:0000313" key="2">
    <source>
        <dbReference type="EMBL" id="MSU02432.1"/>
    </source>
</evidence>
<evidence type="ECO:0000313" key="3">
    <source>
        <dbReference type="Proteomes" id="UP000469523"/>
    </source>
</evidence>
<keyword evidence="3" id="KW-1185">Reference proteome</keyword>
<dbReference type="SUPFAM" id="SSF55729">
    <property type="entry name" value="Acyl-CoA N-acyltransferases (Nat)"/>
    <property type="match status" value="1"/>
</dbReference>
<dbReference type="Pfam" id="PF00583">
    <property type="entry name" value="Acetyltransf_1"/>
    <property type="match status" value="1"/>
</dbReference>
<keyword evidence="2" id="KW-0808">Transferase</keyword>
<reference evidence="2 3" key="1">
    <citation type="submission" date="2019-09" db="EMBL/GenBank/DDBJ databases">
        <title>In-depth cultivation of the pig gut microbiome towards novel bacterial diversity and tailored functional studies.</title>
        <authorList>
            <person name="Wylensek D."/>
            <person name="Hitch T.C.A."/>
            <person name="Clavel T."/>
        </authorList>
    </citation>
    <scope>NUCLEOTIDE SEQUENCE [LARGE SCALE GENOMIC DNA]</scope>
    <source>
        <strain evidence="2 3">WCA3-693-APC-4?</strain>
    </source>
</reference>
<dbReference type="InterPro" id="IPR016181">
    <property type="entry name" value="Acyl_CoA_acyltransferase"/>
</dbReference>
<dbReference type="EMBL" id="VUNQ01000032">
    <property type="protein sequence ID" value="MSU02432.1"/>
    <property type="molecule type" value="Genomic_DNA"/>
</dbReference>
<gene>
    <name evidence="2" type="ORF">FYJ83_13295</name>
</gene>
<evidence type="ECO:0000259" key="1">
    <source>
        <dbReference type="PROSITE" id="PS51186"/>
    </source>
</evidence>
<dbReference type="AlphaFoldDB" id="A0A6N7XNP4"/>
<dbReference type="InterPro" id="IPR000182">
    <property type="entry name" value="GNAT_dom"/>
</dbReference>
<organism evidence="2 3">
    <name type="scientific">Tissierella pigra</name>
    <dbReference type="NCBI Taxonomy" id="2607614"/>
    <lineage>
        <taxon>Bacteria</taxon>
        <taxon>Bacillati</taxon>
        <taxon>Bacillota</taxon>
        <taxon>Tissierellia</taxon>
        <taxon>Tissierellales</taxon>
        <taxon>Tissierellaceae</taxon>
        <taxon>Tissierella</taxon>
    </lineage>
</organism>
<accession>A0A6N7XNP4</accession>
<comment type="caution">
    <text evidence="2">The sequence shown here is derived from an EMBL/GenBank/DDBJ whole genome shotgun (WGS) entry which is preliminary data.</text>
</comment>
<dbReference type="RefSeq" id="WP_154441286.1">
    <property type="nucleotide sequence ID" value="NZ_JAHLPJ010000001.1"/>
</dbReference>
<dbReference type="Gene3D" id="3.40.630.30">
    <property type="match status" value="1"/>
</dbReference>
<feature type="domain" description="N-acetyltransferase" evidence="1">
    <location>
        <begin position="119"/>
        <end position="248"/>
    </location>
</feature>
<dbReference type="GO" id="GO:0016747">
    <property type="term" value="F:acyltransferase activity, transferring groups other than amino-acyl groups"/>
    <property type="evidence" value="ECO:0007669"/>
    <property type="project" value="InterPro"/>
</dbReference>
<dbReference type="Proteomes" id="UP000469523">
    <property type="component" value="Unassembled WGS sequence"/>
</dbReference>
<sequence>MYTKSEILSIAKTQLALDYNCQISDFKKEENIITENKLLEGRRINESDGCFLKIITIGGKAIICADEKIRPWIEEKILKKNALWLFDYGNLRMIDNKLREFGHEIDEMPHFYLPNPVTCEIKPMTTIKWFEKEEILQFKDDSRFEQAFVFDENYPDVLGVAAYDGDNIMGMAGSSEDSKTLYQIGIDVLPEYRGKGIGTNLVALLKQELLKRGKIPFYGTSVSNINSKNVAINAGFFPVWAEVYSKKL</sequence>
<protein>
    <submittedName>
        <fullName evidence="2">GNAT family N-acetyltransferase</fullName>
    </submittedName>
</protein>